<gene>
    <name evidence="5" type="primary">pdhR_2</name>
    <name evidence="5" type="ORF">RL72_01327</name>
</gene>
<dbReference type="PATRIC" id="fig|582680.7.peg.1367"/>
<sequence>MAQVSAGVDPARSAVFAPLSDVGRAELVERRLQDAITSGVLHDGERLPSESQLGRRLGVAVVTAREALEALRDAGLIQTRRGRDGGSFVTFDPETARRFTDERIRALSRVELRDASTHYSAIAGMAAELAADRAGEEDVRGLRELVEQEDLSSEGGARRAVARFQLEVAALSQSPRLVREELRLQSEIGSLIWLGLREPDNRAHSRAARVAQLDAIGAADTEAARAVAVRRIAAGVEWLLDEKSRLEVAAESAEQSAPSPR</sequence>
<comment type="caution">
    <text evidence="5">The sequence shown here is derived from an EMBL/GenBank/DDBJ whole genome shotgun (WGS) entry which is preliminary data.</text>
</comment>
<evidence type="ECO:0000256" key="2">
    <source>
        <dbReference type="ARBA" id="ARBA00023125"/>
    </source>
</evidence>
<dbReference type="PANTHER" id="PTHR43537:SF24">
    <property type="entry name" value="GLUCONATE OPERON TRANSCRIPTIONAL REPRESSOR"/>
    <property type="match status" value="1"/>
</dbReference>
<dbReference type="Pfam" id="PF00392">
    <property type="entry name" value="GntR"/>
    <property type="match status" value="1"/>
</dbReference>
<dbReference type="SUPFAM" id="SSF46785">
    <property type="entry name" value="Winged helix' DNA-binding domain"/>
    <property type="match status" value="1"/>
</dbReference>
<evidence type="ECO:0000313" key="5">
    <source>
        <dbReference type="EMBL" id="KJL25550.1"/>
    </source>
</evidence>
<dbReference type="InterPro" id="IPR036388">
    <property type="entry name" value="WH-like_DNA-bd_sf"/>
</dbReference>
<dbReference type="InterPro" id="IPR011711">
    <property type="entry name" value="GntR_C"/>
</dbReference>
<reference evidence="5 6" key="1">
    <citation type="submission" date="2015-02" db="EMBL/GenBank/DDBJ databases">
        <title>Draft genome sequences of ten Microbacterium spp. with emphasis on heavy metal contaminated environments.</title>
        <authorList>
            <person name="Corretto E."/>
        </authorList>
    </citation>
    <scope>NUCLEOTIDE SEQUENCE [LARGE SCALE GENOMIC DNA]</scope>
    <source>
        <strain evidence="5 6">DSM 23848</strain>
    </source>
</reference>
<name>A0A0F0KZK0_9MICO</name>
<evidence type="ECO:0000256" key="1">
    <source>
        <dbReference type="ARBA" id="ARBA00023015"/>
    </source>
</evidence>
<dbReference type="EMBL" id="JYIT01000069">
    <property type="protein sequence ID" value="KJL25550.1"/>
    <property type="molecule type" value="Genomic_DNA"/>
</dbReference>
<dbReference type="SMART" id="SM00345">
    <property type="entry name" value="HTH_GNTR"/>
    <property type="match status" value="1"/>
</dbReference>
<dbReference type="CDD" id="cd07377">
    <property type="entry name" value="WHTH_GntR"/>
    <property type="match status" value="1"/>
</dbReference>
<dbReference type="InterPro" id="IPR008920">
    <property type="entry name" value="TF_FadR/GntR_C"/>
</dbReference>
<evidence type="ECO:0000313" key="6">
    <source>
        <dbReference type="Proteomes" id="UP000033448"/>
    </source>
</evidence>
<dbReference type="RefSeq" id="WP_045250046.1">
    <property type="nucleotide sequence ID" value="NZ_CP099706.1"/>
</dbReference>
<dbReference type="Gene3D" id="1.10.10.10">
    <property type="entry name" value="Winged helix-like DNA-binding domain superfamily/Winged helix DNA-binding domain"/>
    <property type="match status" value="1"/>
</dbReference>
<protein>
    <submittedName>
        <fullName evidence="5">Pyruvate dehydrogenase complex repressor</fullName>
    </submittedName>
</protein>
<keyword evidence="5" id="KW-0670">Pyruvate</keyword>
<dbReference type="InterPro" id="IPR036390">
    <property type="entry name" value="WH_DNA-bd_sf"/>
</dbReference>
<keyword evidence="1" id="KW-0805">Transcription regulation</keyword>
<keyword evidence="2" id="KW-0238">DNA-binding</keyword>
<keyword evidence="3" id="KW-0804">Transcription</keyword>
<proteinExistence type="predicted"/>
<dbReference type="PROSITE" id="PS50949">
    <property type="entry name" value="HTH_GNTR"/>
    <property type="match status" value="1"/>
</dbReference>
<dbReference type="InterPro" id="IPR000524">
    <property type="entry name" value="Tscrpt_reg_HTH_GntR"/>
</dbReference>
<evidence type="ECO:0000259" key="4">
    <source>
        <dbReference type="PROSITE" id="PS50949"/>
    </source>
</evidence>
<accession>A0A0F0KZK0</accession>
<dbReference type="Proteomes" id="UP000033448">
    <property type="component" value="Unassembled WGS sequence"/>
</dbReference>
<feature type="domain" description="HTH gntR-type" evidence="4">
    <location>
        <begin position="22"/>
        <end position="92"/>
    </location>
</feature>
<evidence type="ECO:0000256" key="3">
    <source>
        <dbReference type="ARBA" id="ARBA00023163"/>
    </source>
</evidence>
<dbReference type="Pfam" id="PF07729">
    <property type="entry name" value="FCD"/>
    <property type="match status" value="1"/>
</dbReference>
<dbReference type="GO" id="GO:0003677">
    <property type="term" value="F:DNA binding"/>
    <property type="evidence" value="ECO:0007669"/>
    <property type="project" value="UniProtKB-KW"/>
</dbReference>
<dbReference type="Gene3D" id="1.20.120.530">
    <property type="entry name" value="GntR ligand-binding domain-like"/>
    <property type="match status" value="1"/>
</dbReference>
<dbReference type="PANTHER" id="PTHR43537">
    <property type="entry name" value="TRANSCRIPTIONAL REGULATOR, GNTR FAMILY"/>
    <property type="match status" value="1"/>
</dbReference>
<dbReference type="SUPFAM" id="SSF48008">
    <property type="entry name" value="GntR ligand-binding domain-like"/>
    <property type="match status" value="1"/>
</dbReference>
<dbReference type="GO" id="GO:0003700">
    <property type="term" value="F:DNA-binding transcription factor activity"/>
    <property type="evidence" value="ECO:0007669"/>
    <property type="project" value="InterPro"/>
</dbReference>
<keyword evidence="6" id="KW-1185">Reference proteome</keyword>
<organism evidence="5 6">
    <name type="scientific">Microbacterium azadirachtae</name>
    <dbReference type="NCBI Taxonomy" id="582680"/>
    <lineage>
        <taxon>Bacteria</taxon>
        <taxon>Bacillati</taxon>
        <taxon>Actinomycetota</taxon>
        <taxon>Actinomycetes</taxon>
        <taxon>Micrococcales</taxon>
        <taxon>Microbacteriaceae</taxon>
        <taxon>Microbacterium</taxon>
    </lineage>
</organism>
<dbReference type="AlphaFoldDB" id="A0A0F0KZK0"/>